<dbReference type="AlphaFoldDB" id="A0A4S2MWP8"/>
<dbReference type="InterPro" id="IPR018171">
    <property type="entry name" value="Pept_tRNA_hydro_CS"/>
</dbReference>
<evidence type="ECO:0000256" key="3">
    <source>
        <dbReference type="ARBA" id="ARBA00022801"/>
    </source>
</evidence>
<dbReference type="FunCoup" id="A0A4S2MWP8">
    <property type="interactions" value="106"/>
</dbReference>
<dbReference type="GO" id="GO:0004045">
    <property type="term" value="F:peptidyl-tRNA hydrolase activity"/>
    <property type="evidence" value="ECO:0007669"/>
    <property type="project" value="UniProtKB-EC"/>
</dbReference>
<dbReference type="InParanoid" id="A0A4S2MWP8"/>
<reference evidence="6 7" key="1">
    <citation type="submission" date="2019-04" db="EMBL/GenBank/DDBJ databases">
        <title>Comparative genomics and transcriptomics to analyze fruiting body development in filamentous ascomycetes.</title>
        <authorList>
            <consortium name="DOE Joint Genome Institute"/>
            <person name="Lutkenhaus R."/>
            <person name="Traeger S."/>
            <person name="Breuer J."/>
            <person name="Kuo A."/>
            <person name="Lipzen A."/>
            <person name="Pangilinan J."/>
            <person name="Dilworth D."/>
            <person name="Sandor L."/>
            <person name="Poggeler S."/>
            <person name="Barry K."/>
            <person name="Grigoriev I.V."/>
            <person name="Nowrousian M."/>
        </authorList>
    </citation>
    <scope>NUCLEOTIDE SEQUENCE [LARGE SCALE GENOMIC DNA]</scope>
    <source>
        <strain evidence="6 7">CBS 389.68</strain>
    </source>
</reference>
<dbReference type="PANTHER" id="PTHR17224">
    <property type="entry name" value="PEPTIDYL-TRNA HYDROLASE"/>
    <property type="match status" value="1"/>
</dbReference>
<dbReference type="NCBIfam" id="TIGR00447">
    <property type="entry name" value="pth"/>
    <property type="match status" value="1"/>
</dbReference>
<organism evidence="6 7">
    <name type="scientific">Ascodesmis nigricans</name>
    <dbReference type="NCBI Taxonomy" id="341454"/>
    <lineage>
        <taxon>Eukaryota</taxon>
        <taxon>Fungi</taxon>
        <taxon>Dikarya</taxon>
        <taxon>Ascomycota</taxon>
        <taxon>Pezizomycotina</taxon>
        <taxon>Pezizomycetes</taxon>
        <taxon>Pezizales</taxon>
        <taxon>Ascodesmidaceae</taxon>
        <taxon>Ascodesmis</taxon>
    </lineage>
</organism>
<evidence type="ECO:0000256" key="5">
    <source>
        <dbReference type="ARBA" id="ARBA00038063"/>
    </source>
</evidence>
<dbReference type="Pfam" id="PF01195">
    <property type="entry name" value="Pept_tRNA_hydro"/>
    <property type="match status" value="1"/>
</dbReference>
<dbReference type="PANTHER" id="PTHR17224:SF1">
    <property type="entry name" value="PEPTIDYL-TRNA HYDROLASE"/>
    <property type="match status" value="1"/>
</dbReference>
<name>A0A4S2MWP8_9PEZI</name>
<dbReference type="PROSITE" id="PS01196">
    <property type="entry name" value="PEPT_TRNA_HYDROL_2"/>
    <property type="match status" value="1"/>
</dbReference>
<evidence type="ECO:0000313" key="7">
    <source>
        <dbReference type="Proteomes" id="UP000298138"/>
    </source>
</evidence>
<protein>
    <recommendedName>
        <fullName evidence="1">peptidyl-tRNA hydrolase</fullName>
        <ecNumber evidence="1">3.1.1.29</ecNumber>
    </recommendedName>
</protein>
<keyword evidence="4" id="KW-0694">RNA-binding</keyword>
<dbReference type="InterPro" id="IPR036416">
    <property type="entry name" value="Pept_tRNA_hydro_sf"/>
</dbReference>
<dbReference type="Gene3D" id="3.40.50.1470">
    <property type="entry name" value="Peptidyl-tRNA hydrolase"/>
    <property type="match status" value="1"/>
</dbReference>
<evidence type="ECO:0000256" key="2">
    <source>
        <dbReference type="ARBA" id="ARBA00022555"/>
    </source>
</evidence>
<dbReference type="EC" id="3.1.1.29" evidence="1"/>
<dbReference type="STRING" id="341454.A0A4S2MWP8"/>
<dbReference type="SUPFAM" id="SSF53178">
    <property type="entry name" value="Peptidyl-tRNA hydrolase-like"/>
    <property type="match status" value="1"/>
</dbReference>
<keyword evidence="3 6" id="KW-0378">Hydrolase</keyword>
<keyword evidence="7" id="KW-1185">Reference proteome</keyword>
<evidence type="ECO:0000313" key="6">
    <source>
        <dbReference type="EMBL" id="TGZ81092.1"/>
    </source>
</evidence>
<comment type="similarity">
    <text evidence="5">Belongs to the PTH family.</text>
</comment>
<dbReference type="Proteomes" id="UP000298138">
    <property type="component" value="Unassembled WGS sequence"/>
</dbReference>
<dbReference type="OrthoDB" id="1711136at2759"/>
<evidence type="ECO:0000256" key="4">
    <source>
        <dbReference type="ARBA" id="ARBA00022884"/>
    </source>
</evidence>
<accession>A0A4S2MWP8</accession>
<evidence type="ECO:0000256" key="1">
    <source>
        <dbReference type="ARBA" id="ARBA00013260"/>
    </source>
</evidence>
<keyword evidence="2" id="KW-0820">tRNA-binding</keyword>
<dbReference type="EMBL" id="ML220121">
    <property type="protein sequence ID" value="TGZ81092.1"/>
    <property type="molecule type" value="Genomic_DNA"/>
</dbReference>
<sequence>MSIPASARAAVPRRLLVCSIGNPGLTYLNTRHSAGHFLNDRIREKLGFPEWQRGLGGLVSTSVTHPEYTLWKSPSLMNISGKPVKEAWKSFLRELGQNHERAVLVIMHDDLERELGKVRLRLKGSPQGHNGLKSIIKELRTEDFRRLGIGIDRPESRDSDTVARYVLGKFNEHEKRRLSGAAVHNVLDHLKAISRMRFAESKGPDIPGEVNHIPNPKF</sequence>
<dbReference type="GO" id="GO:0000049">
    <property type="term" value="F:tRNA binding"/>
    <property type="evidence" value="ECO:0007669"/>
    <property type="project" value="UniProtKB-KW"/>
</dbReference>
<proteinExistence type="inferred from homology"/>
<dbReference type="InterPro" id="IPR001328">
    <property type="entry name" value="Pept_tRNA_hydro"/>
</dbReference>
<gene>
    <name evidence="6" type="ORF">EX30DRAFT_319503</name>
</gene>
<dbReference type="CDD" id="cd00462">
    <property type="entry name" value="PTH"/>
    <property type="match status" value="1"/>
</dbReference>